<dbReference type="SUPFAM" id="SSF144083">
    <property type="entry name" value="Magnesium transport protein CorA, transmembrane region"/>
    <property type="match status" value="1"/>
</dbReference>
<dbReference type="InterPro" id="IPR002110">
    <property type="entry name" value="Ankyrin_rpt"/>
</dbReference>
<dbReference type="Gene3D" id="1.20.58.340">
    <property type="entry name" value="Magnesium transport protein CorA, transmembrane region"/>
    <property type="match status" value="1"/>
</dbReference>
<feature type="transmembrane region" description="Helical" evidence="9">
    <location>
        <begin position="1034"/>
        <end position="1056"/>
    </location>
</feature>
<dbReference type="Pfam" id="PF01544">
    <property type="entry name" value="CorA"/>
    <property type="match status" value="1"/>
</dbReference>
<dbReference type="OrthoDB" id="341259at2759"/>
<protein>
    <submittedName>
        <fullName evidence="10">Uncharacterized protein</fullName>
    </submittedName>
</protein>
<dbReference type="InterPro" id="IPR036770">
    <property type="entry name" value="Ankyrin_rpt-contain_sf"/>
</dbReference>
<proteinExistence type="predicted"/>
<evidence type="ECO:0000256" key="8">
    <source>
        <dbReference type="SAM" id="MobiDB-lite"/>
    </source>
</evidence>
<dbReference type="EMBL" id="NHZQ01000448">
    <property type="protein sequence ID" value="PSK33464.1"/>
    <property type="molecule type" value="Genomic_DNA"/>
</dbReference>
<evidence type="ECO:0000256" key="1">
    <source>
        <dbReference type="ARBA" id="ARBA00004141"/>
    </source>
</evidence>
<dbReference type="InterPro" id="IPR002523">
    <property type="entry name" value="MgTranspt_CorA/ZnTranspt_ZntB"/>
</dbReference>
<accession>A0A2P7YBW5</accession>
<feature type="region of interest" description="Disordered" evidence="8">
    <location>
        <begin position="831"/>
        <end position="850"/>
    </location>
</feature>
<evidence type="ECO:0000256" key="3">
    <source>
        <dbReference type="ARBA" id="ARBA00022737"/>
    </source>
</evidence>
<dbReference type="GO" id="GO:0005737">
    <property type="term" value="C:cytoplasm"/>
    <property type="evidence" value="ECO:0007669"/>
    <property type="project" value="TreeGrafter"/>
</dbReference>
<dbReference type="InterPro" id="IPR045863">
    <property type="entry name" value="CorA_TM1_TM2"/>
</dbReference>
<feature type="transmembrane region" description="Helical" evidence="9">
    <location>
        <begin position="992"/>
        <end position="1014"/>
    </location>
</feature>
<dbReference type="STRING" id="40998.A0A2P7YBW5"/>
<feature type="repeat" description="ANK" evidence="7">
    <location>
        <begin position="294"/>
        <end position="316"/>
    </location>
</feature>
<dbReference type="SMART" id="SM00248">
    <property type="entry name" value="ANK"/>
    <property type="match status" value="7"/>
</dbReference>
<feature type="repeat" description="ANK" evidence="7">
    <location>
        <begin position="228"/>
        <end position="260"/>
    </location>
</feature>
<feature type="compositionally biased region" description="Polar residues" evidence="8">
    <location>
        <begin position="549"/>
        <end position="585"/>
    </location>
</feature>
<dbReference type="PROSITE" id="PS50297">
    <property type="entry name" value="ANK_REP_REGION"/>
    <property type="match status" value="4"/>
</dbReference>
<evidence type="ECO:0000256" key="6">
    <source>
        <dbReference type="ARBA" id="ARBA00023136"/>
    </source>
</evidence>
<sequence>MPRDRSRGSDGTGDNERRLEPSFIRAVEDNNVSLLDDLLNTARRNGQSTENLLKIGLMKGAEKGKLNATIFLLQQGARPDGYGNRVGPLMRAVERNHISIVKVLLENRIHPVNRNEKDKKGRSVLMTAAWKNHYHILQLLLSSGADINARDGRARNVLHNLAADTKCDWGQEVVDLLLKSDAQLADSQDELLRTPLHWCCATGKRMLAEKLLTRHLVPRVDINAMERGQKTPLHLAVIHGRDDIVELLLEHGADIHANSTGGWTALHNACAHGSNSIVKMLSQSGADINARLFNGRTPLHAAAEAGHVEVVKTLLSEPNIRRVARDSFGFTSFLLAAQQKHRECVSLLAPCNHSDSLSRDALGACQGFFATVTDFGNYKNGNQVKRISIFELLYARSPDNPHKAAFEALPTNTKPTNFRWIHLPANNIAWIEALMSKCFVEEGHHDVDGFKAIEKSFTNQHRGLKVHSHFMRPMCQLTPRASNAKEDDTSAAEEATPVAKLERAATGLTAVSSDATTITSAVDSIKENGPFARENGDSSKSKRPRKANTRPNLSKKNTSKDGQSTPKLGQIKKTWSATDTTTPTRAKSPFGFRAIAAQPRSNLFCFAPFLHFETSSARRQMQQAICQARQKVGANTYGKGLSCDEMLIRAHVTGSSTSLHIRRTLDQFFYHNIDTDWRDEDQVVYRYQYTNQASTHNCDPKIFMVDQLWMWVLGKDLVVTCFPQRWNQPRNDPLNVLDGIIEDVNSKTRDPIKSVYDLALTITARCTGVFDRHRIGDGDYQFLDMFESSIGNATDRETSLFMEFNKASRAASEWLMTHRKPNRFSKSLEHTTRMNEHEQKRHNRHHHSDAHDAKFHFDDEDSRTDPMFVDQLLDIGQETDLLAESKDIRDEINMINKVLEDQRQILDDLGKSICEIYLDEQRNQYEVRRRIKEQIRSIDLVVKDLDRMDKQAARIYDSITNLLDLKQKHANAFEARFARDQAAGTARQSQTIMVFTIVTIIFLPLSFIAGFFTINIRDLPRDPTNDWGLPMGYVMKYIFGIGFAISIPLIAIALSLDDLGDAWREAVRRWKERKHAHRVEATDHQMSAEEKYTSSVEVNSIKSAFSNARNYRRPSVWAGGGHLLPVTSRTTAPSHRS</sequence>
<dbReference type="AlphaFoldDB" id="A0A2P7YBW5"/>
<dbReference type="Pfam" id="PF12796">
    <property type="entry name" value="Ank_2"/>
    <property type="match status" value="3"/>
</dbReference>
<keyword evidence="6 9" id="KW-0472">Membrane</keyword>
<gene>
    <name evidence="10" type="ORF">B9Z65_7351</name>
</gene>
<feature type="repeat" description="ANK" evidence="7">
    <location>
        <begin position="261"/>
        <end position="293"/>
    </location>
</feature>
<evidence type="ECO:0000256" key="5">
    <source>
        <dbReference type="ARBA" id="ARBA00023043"/>
    </source>
</evidence>
<keyword evidence="2 9" id="KW-0812">Transmembrane</keyword>
<evidence type="ECO:0000256" key="9">
    <source>
        <dbReference type="SAM" id="Phobius"/>
    </source>
</evidence>
<evidence type="ECO:0000256" key="4">
    <source>
        <dbReference type="ARBA" id="ARBA00022989"/>
    </source>
</evidence>
<dbReference type="Gene3D" id="1.25.40.20">
    <property type="entry name" value="Ankyrin repeat-containing domain"/>
    <property type="match status" value="3"/>
</dbReference>
<evidence type="ECO:0000313" key="10">
    <source>
        <dbReference type="EMBL" id="PSK33464.1"/>
    </source>
</evidence>
<organism evidence="10 11">
    <name type="scientific">Elsinoe australis</name>
    <dbReference type="NCBI Taxonomy" id="40998"/>
    <lineage>
        <taxon>Eukaryota</taxon>
        <taxon>Fungi</taxon>
        <taxon>Dikarya</taxon>
        <taxon>Ascomycota</taxon>
        <taxon>Pezizomycotina</taxon>
        <taxon>Dothideomycetes</taxon>
        <taxon>Dothideomycetidae</taxon>
        <taxon>Myriangiales</taxon>
        <taxon>Elsinoaceae</taxon>
        <taxon>Elsinoe</taxon>
    </lineage>
</organism>
<reference evidence="10 11" key="1">
    <citation type="submission" date="2017-05" db="EMBL/GenBank/DDBJ databases">
        <title>Draft genome sequence of Elsinoe australis.</title>
        <authorList>
            <person name="Cheng Q."/>
        </authorList>
    </citation>
    <scope>NUCLEOTIDE SEQUENCE [LARGE SCALE GENOMIC DNA]</scope>
    <source>
        <strain evidence="10 11">NL1</strain>
    </source>
</reference>
<comment type="subcellular location">
    <subcellularLocation>
        <location evidence="1">Membrane</location>
        <topology evidence="1">Multi-pass membrane protein</topology>
    </subcellularLocation>
</comment>
<dbReference type="PROSITE" id="PS50088">
    <property type="entry name" value="ANK_REPEAT"/>
    <property type="match status" value="4"/>
</dbReference>
<feature type="repeat" description="ANK" evidence="7">
    <location>
        <begin position="120"/>
        <end position="152"/>
    </location>
</feature>
<evidence type="ECO:0000313" key="11">
    <source>
        <dbReference type="Proteomes" id="UP000243723"/>
    </source>
</evidence>
<feature type="region of interest" description="Disordered" evidence="8">
    <location>
        <begin position="526"/>
        <end position="587"/>
    </location>
</feature>
<feature type="region of interest" description="Disordered" evidence="8">
    <location>
        <begin position="1"/>
        <end position="21"/>
    </location>
</feature>
<dbReference type="PANTHER" id="PTHR24198">
    <property type="entry name" value="ANKYRIN REPEAT AND PROTEIN KINASE DOMAIN-CONTAINING PROTEIN"/>
    <property type="match status" value="1"/>
</dbReference>
<dbReference type="Proteomes" id="UP000243723">
    <property type="component" value="Unassembled WGS sequence"/>
</dbReference>
<evidence type="ECO:0000256" key="7">
    <source>
        <dbReference type="PROSITE-ProRule" id="PRU00023"/>
    </source>
</evidence>
<evidence type="ECO:0000256" key="2">
    <source>
        <dbReference type="ARBA" id="ARBA00022692"/>
    </source>
</evidence>
<dbReference type="PRINTS" id="PR01415">
    <property type="entry name" value="ANKYRIN"/>
</dbReference>
<keyword evidence="4 9" id="KW-1133">Transmembrane helix</keyword>
<feature type="compositionally biased region" description="Basic and acidic residues" evidence="8">
    <location>
        <begin position="1"/>
        <end position="20"/>
    </location>
</feature>
<name>A0A2P7YBW5_9PEZI</name>
<keyword evidence="11" id="KW-1185">Reference proteome</keyword>
<dbReference type="GO" id="GO:0016020">
    <property type="term" value="C:membrane"/>
    <property type="evidence" value="ECO:0007669"/>
    <property type="project" value="UniProtKB-SubCell"/>
</dbReference>
<comment type="caution">
    <text evidence="10">The sequence shown here is derived from an EMBL/GenBank/DDBJ whole genome shotgun (WGS) entry which is preliminary data.</text>
</comment>
<dbReference type="GO" id="GO:0046873">
    <property type="term" value="F:metal ion transmembrane transporter activity"/>
    <property type="evidence" value="ECO:0007669"/>
    <property type="project" value="InterPro"/>
</dbReference>
<dbReference type="PANTHER" id="PTHR24198:SF185">
    <property type="entry name" value="ANKYRIN-3"/>
    <property type="match status" value="1"/>
</dbReference>
<keyword evidence="3" id="KW-0677">Repeat</keyword>
<keyword evidence="5 7" id="KW-0040">ANK repeat</keyword>
<dbReference type="SUPFAM" id="SSF48403">
    <property type="entry name" value="Ankyrin repeat"/>
    <property type="match status" value="1"/>
</dbReference>